<dbReference type="RefSeq" id="WP_124986925.1">
    <property type="nucleotide sequence ID" value="NZ_CP034160.1"/>
</dbReference>
<proteinExistence type="predicted"/>
<accession>A0A3G8ZFX8</accession>
<organism evidence="1 2">
    <name type="scientific">Epilithonimonas vandammei</name>
    <dbReference type="NCBI Taxonomy" id="2487072"/>
    <lineage>
        <taxon>Bacteria</taxon>
        <taxon>Pseudomonadati</taxon>
        <taxon>Bacteroidota</taxon>
        <taxon>Flavobacteriia</taxon>
        <taxon>Flavobacteriales</taxon>
        <taxon>Weeksellaceae</taxon>
        <taxon>Chryseobacterium group</taxon>
        <taxon>Epilithonimonas</taxon>
    </lineage>
</organism>
<dbReference type="EMBL" id="CP034160">
    <property type="protein sequence ID" value="AZI56143.1"/>
    <property type="molecule type" value="Genomic_DNA"/>
</dbReference>
<dbReference type="KEGG" id="eva:EIB75_13130"/>
<reference evidence="2" key="1">
    <citation type="submission" date="2018-11" db="EMBL/GenBank/DDBJ databases">
        <title>Proposal to divide the Flavobacteriaceae and reorganize its genera based on Amino Acid Identity values calculated from whole genome sequences.</title>
        <authorList>
            <person name="Nicholson A.C."/>
            <person name="Gulvik C.A."/>
            <person name="Whitney A.M."/>
            <person name="Sheth M."/>
            <person name="Batra D."/>
            <person name="Pryor J."/>
            <person name="Bernardet J.-F."/>
            <person name="Hugo C."/>
            <person name="Kampfer P."/>
            <person name="Newman J.D."/>
            <person name="McQuiston J.R."/>
        </authorList>
    </citation>
    <scope>NUCLEOTIDE SEQUENCE [LARGE SCALE GENOMIC DNA]</scope>
    <source>
        <strain evidence="2">H6466</strain>
    </source>
</reference>
<gene>
    <name evidence="1" type="ORF">EIB75_13130</name>
</gene>
<dbReference type="AlphaFoldDB" id="A0A3G8ZFX8"/>
<evidence type="ECO:0000313" key="2">
    <source>
        <dbReference type="Proteomes" id="UP000272316"/>
    </source>
</evidence>
<protein>
    <submittedName>
        <fullName evidence="1">Uncharacterized protein</fullName>
    </submittedName>
</protein>
<evidence type="ECO:0000313" key="1">
    <source>
        <dbReference type="EMBL" id="AZI56143.1"/>
    </source>
</evidence>
<sequence>MRSLKYLCTLFQISQNTKENKKILKQLKSANTVLTEYRIIEYFSTYIIDFENIKKTKFTLKLPNTHLPQSTSLLFKAAGYLFGQVLKNEALKNKEFNISITMNNSDEKSIYKILLSEVLEMKEFLKSKDVYFDYKYQELYT</sequence>
<name>A0A3G8ZFX8_9FLAO</name>
<dbReference type="Proteomes" id="UP000272316">
    <property type="component" value="Chromosome"/>
</dbReference>